<dbReference type="Gene3D" id="1.20.120.780">
    <property type="entry name" value="DNA mimic ocr"/>
    <property type="match status" value="1"/>
</dbReference>
<sequence length="186" mass="20785">MERNANAYYELLAATVKAFNERIQYDEIAEGDDYSDALHEVVDGMVPHYYHEIFTVMAADGIDHEFEDSGLMPDTKDVTRILQARIYEALYNDVSDSSDVVWFEAEESDEEDEYWVVDAKTGLIIAQAVPLKDAIAVSRSPSKVITGDTYHLAGKDFKSKDEAIRYAVELAGGLTVTKMTTIAVEV</sequence>
<keyword evidence="2" id="KW-1185">Reference proteome</keyword>
<dbReference type="Proteomes" id="UP000827614">
    <property type="component" value="Segment"/>
</dbReference>
<evidence type="ECO:0000313" key="1">
    <source>
        <dbReference type="EMBL" id="UCR92045.1"/>
    </source>
</evidence>
<name>A0AAE8Y7W8_9CAUD</name>
<accession>A0AAE8Y7W8</accession>
<dbReference type="Pfam" id="PF08684">
    <property type="entry name" value="ocr"/>
    <property type="match status" value="1"/>
</dbReference>
<reference evidence="1 2" key="1">
    <citation type="submission" date="2021-07" db="EMBL/GenBank/DDBJ databases">
        <authorList>
            <person name="Chang J."/>
            <person name="Qu Y."/>
            <person name="Liang Y."/>
        </authorList>
    </citation>
    <scope>NUCLEOTIDE SEQUENCE [LARGE SCALE GENOMIC DNA]</scope>
</reference>
<evidence type="ECO:0000313" key="2">
    <source>
        <dbReference type="Proteomes" id="UP000827614"/>
    </source>
</evidence>
<proteinExistence type="predicted"/>
<dbReference type="SUPFAM" id="SSF101059">
    <property type="entry name" value="B-form DNA mimic Ocr"/>
    <property type="match status" value="1"/>
</dbReference>
<dbReference type="EMBL" id="MZ648215">
    <property type="protein sequence ID" value="UCR92045.1"/>
    <property type="molecule type" value="Genomic_DNA"/>
</dbReference>
<protein>
    <submittedName>
        <fullName evidence="1">DNA mimic ocr</fullName>
    </submittedName>
</protein>
<dbReference type="InterPro" id="IPR036207">
    <property type="entry name" value="B-form_Ocr"/>
</dbReference>
<dbReference type="InterPro" id="IPR014798">
    <property type="entry name" value="Ocr"/>
</dbReference>
<organism evidence="1 2">
    <name type="scientific">Escherichia phage vB_EcoP_IMEP24</name>
    <dbReference type="NCBI Taxonomy" id="2866662"/>
    <lineage>
        <taxon>Viruses</taxon>
        <taxon>Duplodnaviria</taxon>
        <taxon>Heunggongvirae</taxon>
        <taxon>Uroviricota</taxon>
        <taxon>Caudoviricetes</taxon>
        <taxon>Autographivirales</taxon>
        <taxon>Autotranscriptaviridae</taxon>
        <taxon>Studiervirinae</taxon>
        <taxon>Kayfunavirus</taxon>
        <taxon>Kayfunavirus IMEP24</taxon>
    </lineage>
</organism>